<dbReference type="GeneID" id="101587202"/>
<sequence length="268" mass="29060">MEDQRSLQEDILARKKLLKVFPEVEAEFESCVQKLRALAEEVDQVHKGCTISNVVTSSVGAASDVMNISGLTLAPFTVGGSLLLSAAGKALGVLTALSGITTSVIEESSMSSAEAEAKRILSTAENNLMRLLKLLGNIVSKNVMKIVKFCENMKGLVMNIRALRVARANPGLARDAMHFPTRRGLFAQMPQQVQRAFPGTPLSLTTGARIGNVALGTVSLGMNGYNIYKESKHLYEGAKSPLAEQLRQKAEELEEELKEIKQILQLCC</sequence>
<gene>
    <name evidence="3" type="primary">LOC101587202</name>
</gene>
<dbReference type="OrthoDB" id="6363454at2759"/>
<dbReference type="Proteomes" id="UP000515203">
    <property type="component" value="Unplaced"/>
</dbReference>
<organism evidence="2 3">
    <name type="scientific">Octodon degus</name>
    <name type="common">Degu</name>
    <name type="synonym">Sciurus degus</name>
    <dbReference type="NCBI Taxonomy" id="10160"/>
    <lineage>
        <taxon>Eukaryota</taxon>
        <taxon>Metazoa</taxon>
        <taxon>Chordata</taxon>
        <taxon>Craniata</taxon>
        <taxon>Vertebrata</taxon>
        <taxon>Euteleostomi</taxon>
        <taxon>Mammalia</taxon>
        <taxon>Eutheria</taxon>
        <taxon>Euarchontoglires</taxon>
        <taxon>Glires</taxon>
        <taxon>Rodentia</taxon>
        <taxon>Hystricomorpha</taxon>
        <taxon>Octodontidae</taxon>
        <taxon>Octodon</taxon>
    </lineage>
</organism>
<dbReference type="PANTHER" id="PTHR14096">
    <property type="entry name" value="APOLIPOPROTEIN L"/>
    <property type="match status" value="1"/>
</dbReference>
<reference evidence="3" key="1">
    <citation type="submission" date="2025-08" db="UniProtKB">
        <authorList>
            <consortium name="RefSeq"/>
        </authorList>
    </citation>
    <scope>IDENTIFICATION</scope>
</reference>
<protein>
    <submittedName>
        <fullName evidence="3">Apolipoprotein L3-like</fullName>
    </submittedName>
</protein>
<comment type="similarity">
    <text evidence="1">Belongs to the apolipoprotein L family.</text>
</comment>
<proteinExistence type="inferred from homology"/>
<evidence type="ECO:0000256" key="1">
    <source>
        <dbReference type="ARBA" id="ARBA00010090"/>
    </source>
</evidence>
<keyword evidence="2" id="KW-1185">Reference proteome</keyword>
<dbReference type="GO" id="GO:0016020">
    <property type="term" value="C:membrane"/>
    <property type="evidence" value="ECO:0007669"/>
    <property type="project" value="TreeGrafter"/>
</dbReference>
<dbReference type="AlphaFoldDB" id="A0A6P6EQS3"/>
<dbReference type="GO" id="GO:0008289">
    <property type="term" value="F:lipid binding"/>
    <property type="evidence" value="ECO:0007669"/>
    <property type="project" value="InterPro"/>
</dbReference>
<dbReference type="GO" id="GO:0005576">
    <property type="term" value="C:extracellular region"/>
    <property type="evidence" value="ECO:0007669"/>
    <property type="project" value="InterPro"/>
</dbReference>
<dbReference type="RefSeq" id="XP_023574689.1">
    <property type="nucleotide sequence ID" value="XM_023718921.1"/>
</dbReference>
<dbReference type="InterPro" id="IPR008405">
    <property type="entry name" value="ApoL"/>
</dbReference>
<dbReference type="GO" id="GO:0042157">
    <property type="term" value="P:lipoprotein metabolic process"/>
    <property type="evidence" value="ECO:0007669"/>
    <property type="project" value="InterPro"/>
</dbReference>
<evidence type="ECO:0000313" key="3">
    <source>
        <dbReference type="RefSeq" id="XP_023574689.1"/>
    </source>
</evidence>
<name>A0A6P6EQS3_OCTDE</name>
<dbReference type="PANTHER" id="PTHR14096:SF27">
    <property type="entry name" value="APOLIPOPROTEIN L2"/>
    <property type="match status" value="1"/>
</dbReference>
<dbReference type="GO" id="GO:0006869">
    <property type="term" value="P:lipid transport"/>
    <property type="evidence" value="ECO:0007669"/>
    <property type="project" value="InterPro"/>
</dbReference>
<dbReference type="InParanoid" id="A0A6P6EQS3"/>
<dbReference type="Pfam" id="PF05461">
    <property type="entry name" value="ApoL"/>
    <property type="match status" value="1"/>
</dbReference>
<accession>A0A6P6EQS3</accession>
<evidence type="ECO:0000313" key="2">
    <source>
        <dbReference type="Proteomes" id="UP000515203"/>
    </source>
</evidence>